<protein>
    <submittedName>
        <fullName evidence="1">Uncharacterized protein</fullName>
    </submittedName>
</protein>
<name>A0A0D8I9A3_9CLOT</name>
<evidence type="ECO:0000313" key="2">
    <source>
        <dbReference type="Proteomes" id="UP000035704"/>
    </source>
</evidence>
<keyword evidence="2" id="KW-1185">Reference proteome</keyword>
<accession>A0A0D8I9A3</accession>
<reference evidence="1 2" key="1">
    <citation type="submission" date="2014-10" db="EMBL/GenBank/DDBJ databases">
        <title>Genome sequence of Clostridium aceticum DSM 1496.</title>
        <authorList>
            <person name="Poehlein A."/>
            <person name="Schiel-Bengelsdorf B."/>
            <person name="Gottschalk G."/>
            <person name="Duerre P."/>
            <person name="Daniel R."/>
        </authorList>
    </citation>
    <scope>NUCLEOTIDE SEQUENCE [LARGE SCALE GENOMIC DNA]</scope>
    <source>
        <strain evidence="1 2">DSM 1496</strain>
    </source>
</reference>
<gene>
    <name evidence="1" type="ORF">CACET_c27560</name>
</gene>
<dbReference type="RefSeq" id="WP_044825230.1">
    <property type="nucleotide sequence ID" value="NZ_CP009687.1"/>
</dbReference>
<dbReference type="OrthoDB" id="2223986at2"/>
<organism evidence="1 2">
    <name type="scientific">Clostridium aceticum</name>
    <dbReference type="NCBI Taxonomy" id="84022"/>
    <lineage>
        <taxon>Bacteria</taxon>
        <taxon>Bacillati</taxon>
        <taxon>Bacillota</taxon>
        <taxon>Clostridia</taxon>
        <taxon>Eubacteriales</taxon>
        <taxon>Clostridiaceae</taxon>
        <taxon>Clostridium</taxon>
    </lineage>
</organism>
<dbReference type="AlphaFoldDB" id="A0A0D8I9A3"/>
<dbReference type="EMBL" id="CP009687">
    <property type="protein sequence ID" value="AKL96201.1"/>
    <property type="molecule type" value="Genomic_DNA"/>
</dbReference>
<dbReference type="PATRIC" id="fig|84022.5.peg.691"/>
<dbReference type="KEGG" id="cace:CACET_c27560"/>
<sequence length="71" mass="8311">MITNQQDRFNKYVESKLERELIILSKNQLTKESANEKAKDIASKIDWNNSALMHKGFTWMAKNYLLKTSTC</sequence>
<evidence type="ECO:0000313" key="1">
    <source>
        <dbReference type="EMBL" id="AKL96201.1"/>
    </source>
</evidence>
<proteinExistence type="predicted"/>
<dbReference type="Proteomes" id="UP000035704">
    <property type="component" value="Chromosome"/>
</dbReference>